<evidence type="ECO:0000313" key="3">
    <source>
        <dbReference type="Proteomes" id="UP000183585"/>
    </source>
</evidence>
<sequence>MSREPTIVVAAPPAAGPVRQRAGVDPVPAVDSAAAWTEYVAAARQLDGVRRGAATAATEQARAVQAAREELTGVRERLAPQRSRLRELGVPPIVLAPSPPELSEAAREMVAGPTAVSTALRAARGWADGADGLLAGRGRFGPGAWPPRLRNLLVYGPLALVVPLLQVVLYVATGAGPASVVALVCGLPMPAAAFVAGWIGVGRLFGGPAGPAADRNGKRPAAGAATLGTAPTGPVVAAGGGAAPAAPVGRAGAAGVPADGPVDRTPRWGALVCLVPAVLTTAGLVLAMLAG</sequence>
<accession>A0A1C4TYV9</accession>
<proteinExistence type="predicted"/>
<feature type="transmembrane region" description="Helical" evidence="1">
    <location>
        <begin position="268"/>
        <end position="290"/>
    </location>
</feature>
<gene>
    <name evidence="2" type="ORF">GA0070563_101114</name>
</gene>
<dbReference type="RefSeq" id="WP_074472261.1">
    <property type="nucleotide sequence ID" value="NZ_FMCT01000001.1"/>
</dbReference>
<evidence type="ECO:0000313" key="2">
    <source>
        <dbReference type="EMBL" id="SCE64623.1"/>
    </source>
</evidence>
<protein>
    <submittedName>
        <fullName evidence="2">Uncharacterized protein</fullName>
    </submittedName>
</protein>
<keyword evidence="1" id="KW-0472">Membrane</keyword>
<evidence type="ECO:0000256" key="1">
    <source>
        <dbReference type="SAM" id="Phobius"/>
    </source>
</evidence>
<dbReference type="AlphaFoldDB" id="A0A1C4TYV9"/>
<feature type="transmembrane region" description="Helical" evidence="1">
    <location>
        <begin position="178"/>
        <end position="201"/>
    </location>
</feature>
<dbReference type="EMBL" id="FMCT01000001">
    <property type="protein sequence ID" value="SCE64623.1"/>
    <property type="molecule type" value="Genomic_DNA"/>
</dbReference>
<keyword evidence="3" id="KW-1185">Reference proteome</keyword>
<organism evidence="2 3">
    <name type="scientific">Micromonospora carbonacea</name>
    <dbReference type="NCBI Taxonomy" id="47853"/>
    <lineage>
        <taxon>Bacteria</taxon>
        <taxon>Bacillati</taxon>
        <taxon>Actinomycetota</taxon>
        <taxon>Actinomycetes</taxon>
        <taxon>Micromonosporales</taxon>
        <taxon>Micromonosporaceae</taxon>
        <taxon>Micromonospora</taxon>
    </lineage>
</organism>
<keyword evidence="1" id="KW-0812">Transmembrane</keyword>
<dbReference type="Proteomes" id="UP000183585">
    <property type="component" value="Unassembled WGS sequence"/>
</dbReference>
<name>A0A1C4TYV9_9ACTN</name>
<feature type="transmembrane region" description="Helical" evidence="1">
    <location>
        <begin position="152"/>
        <end position="172"/>
    </location>
</feature>
<reference evidence="3" key="1">
    <citation type="submission" date="2016-06" db="EMBL/GenBank/DDBJ databases">
        <authorList>
            <person name="Varghese N."/>
            <person name="Submissions Spin"/>
        </authorList>
    </citation>
    <scope>NUCLEOTIDE SEQUENCE [LARGE SCALE GENOMIC DNA]</scope>
    <source>
        <strain evidence="3">DSM 43168</strain>
    </source>
</reference>
<keyword evidence="1" id="KW-1133">Transmembrane helix</keyword>